<feature type="compositionally biased region" description="Polar residues" evidence="5">
    <location>
        <begin position="47"/>
        <end position="68"/>
    </location>
</feature>
<dbReference type="InterPro" id="IPR020846">
    <property type="entry name" value="MFS_dom"/>
</dbReference>
<feature type="transmembrane region" description="Helical" evidence="6">
    <location>
        <begin position="377"/>
        <end position="400"/>
    </location>
</feature>
<feature type="transmembrane region" description="Helical" evidence="6">
    <location>
        <begin position="575"/>
        <end position="602"/>
    </location>
</feature>
<feature type="transmembrane region" description="Helical" evidence="6">
    <location>
        <begin position="187"/>
        <end position="204"/>
    </location>
</feature>
<feature type="transmembrane region" description="Helical" evidence="6">
    <location>
        <begin position="440"/>
        <end position="460"/>
    </location>
</feature>
<feature type="transmembrane region" description="Helical" evidence="6">
    <location>
        <begin position="321"/>
        <end position="348"/>
    </location>
</feature>
<dbReference type="SUPFAM" id="SSF103473">
    <property type="entry name" value="MFS general substrate transporter"/>
    <property type="match status" value="2"/>
</dbReference>
<protein>
    <submittedName>
        <fullName evidence="8">MFS general substrate transporter</fullName>
    </submittedName>
</protein>
<keyword evidence="2 6" id="KW-0812">Transmembrane</keyword>
<feature type="transmembrane region" description="Helical" evidence="6">
    <location>
        <begin position="216"/>
        <end position="235"/>
    </location>
</feature>
<keyword evidence="4 6" id="KW-0472">Membrane</keyword>
<feature type="domain" description="Major facilitator superfamily (MFS) profile" evidence="7">
    <location>
        <begin position="92"/>
        <end position="567"/>
    </location>
</feature>
<evidence type="ECO:0000313" key="9">
    <source>
        <dbReference type="Proteomes" id="UP000799779"/>
    </source>
</evidence>
<keyword evidence="9" id="KW-1185">Reference proteome</keyword>
<evidence type="ECO:0000256" key="1">
    <source>
        <dbReference type="ARBA" id="ARBA00004141"/>
    </source>
</evidence>
<evidence type="ECO:0000313" key="8">
    <source>
        <dbReference type="EMBL" id="KAF1996885.1"/>
    </source>
</evidence>
<evidence type="ECO:0000256" key="2">
    <source>
        <dbReference type="ARBA" id="ARBA00022692"/>
    </source>
</evidence>
<evidence type="ECO:0000259" key="7">
    <source>
        <dbReference type="PROSITE" id="PS50850"/>
    </source>
</evidence>
<dbReference type="AlphaFoldDB" id="A0A6A5WCM0"/>
<comment type="subcellular location">
    <subcellularLocation>
        <location evidence="1">Membrane</location>
        <topology evidence="1">Multi-pass membrane protein</topology>
    </subcellularLocation>
</comment>
<reference evidence="8" key="1">
    <citation type="journal article" date="2020" name="Stud. Mycol.">
        <title>101 Dothideomycetes genomes: a test case for predicting lifestyles and emergence of pathogens.</title>
        <authorList>
            <person name="Haridas S."/>
            <person name="Albert R."/>
            <person name="Binder M."/>
            <person name="Bloem J."/>
            <person name="Labutti K."/>
            <person name="Salamov A."/>
            <person name="Andreopoulos B."/>
            <person name="Baker S."/>
            <person name="Barry K."/>
            <person name="Bills G."/>
            <person name="Bluhm B."/>
            <person name="Cannon C."/>
            <person name="Castanera R."/>
            <person name="Culley D."/>
            <person name="Daum C."/>
            <person name="Ezra D."/>
            <person name="Gonzalez J."/>
            <person name="Henrissat B."/>
            <person name="Kuo A."/>
            <person name="Liang C."/>
            <person name="Lipzen A."/>
            <person name="Lutzoni F."/>
            <person name="Magnuson J."/>
            <person name="Mondo S."/>
            <person name="Nolan M."/>
            <person name="Ohm R."/>
            <person name="Pangilinan J."/>
            <person name="Park H.-J."/>
            <person name="Ramirez L."/>
            <person name="Alfaro M."/>
            <person name="Sun H."/>
            <person name="Tritt A."/>
            <person name="Yoshinaga Y."/>
            <person name="Zwiers L.-H."/>
            <person name="Turgeon B."/>
            <person name="Goodwin S."/>
            <person name="Spatafora J."/>
            <person name="Crous P."/>
            <person name="Grigoriev I."/>
        </authorList>
    </citation>
    <scope>NUCLEOTIDE SEQUENCE</scope>
    <source>
        <strain evidence="8">CBS 123094</strain>
    </source>
</reference>
<gene>
    <name evidence="8" type="ORF">P154DRAFT_305522</name>
</gene>
<accession>A0A6A5WCM0</accession>
<name>A0A6A5WCM0_9PLEO</name>
<dbReference type="Pfam" id="PF07690">
    <property type="entry name" value="MFS_1"/>
    <property type="match status" value="1"/>
</dbReference>
<proteinExistence type="predicted"/>
<feature type="transmembrane region" description="Helical" evidence="6">
    <location>
        <begin position="159"/>
        <end position="181"/>
    </location>
</feature>
<dbReference type="GO" id="GO:0022857">
    <property type="term" value="F:transmembrane transporter activity"/>
    <property type="evidence" value="ECO:0007669"/>
    <property type="project" value="InterPro"/>
</dbReference>
<dbReference type="Gene3D" id="1.20.1720.10">
    <property type="entry name" value="Multidrug resistance protein D"/>
    <property type="match status" value="1"/>
</dbReference>
<dbReference type="EMBL" id="ML977620">
    <property type="protein sequence ID" value="KAF1996885.1"/>
    <property type="molecule type" value="Genomic_DNA"/>
</dbReference>
<dbReference type="PANTHER" id="PTHR23501">
    <property type="entry name" value="MAJOR FACILITATOR SUPERFAMILY"/>
    <property type="match status" value="1"/>
</dbReference>
<dbReference type="PANTHER" id="PTHR23501:SF39">
    <property type="entry name" value="MULTIDRUG TRANSPORTER, PUTATIVE (AFU_ORTHOLOGUE AFUA_1G05010)-RELATED"/>
    <property type="match status" value="1"/>
</dbReference>
<dbReference type="Proteomes" id="UP000799779">
    <property type="component" value="Unassembled WGS sequence"/>
</dbReference>
<feature type="transmembrane region" description="Helical" evidence="6">
    <location>
        <begin position="286"/>
        <end position="315"/>
    </location>
</feature>
<feature type="transmembrane region" description="Helical" evidence="6">
    <location>
        <begin position="93"/>
        <end position="115"/>
    </location>
</feature>
<dbReference type="PROSITE" id="PS50850">
    <property type="entry name" value="MFS"/>
    <property type="match status" value="1"/>
</dbReference>
<feature type="transmembrane region" description="Helical" evidence="6">
    <location>
        <begin position="506"/>
        <end position="526"/>
    </location>
</feature>
<organism evidence="8 9">
    <name type="scientific">Amniculicola lignicola CBS 123094</name>
    <dbReference type="NCBI Taxonomy" id="1392246"/>
    <lineage>
        <taxon>Eukaryota</taxon>
        <taxon>Fungi</taxon>
        <taxon>Dikarya</taxon>
        <taxon>Ascomycota</taxon>
        <taxon>Pezizomycotina</taxon>
        <taxon>Dothideomycetes</taxon>
        <taxon>Pleosporomycetidae</taxon>
        <taxon>Pleosporales</taxon>
        <taxon>Amniculicolaceae</taxon>
        <taxon>Amniculicola</taxon>
    </lineage>
</organism>
<feature type="transmembrane region" description="Helical" evidence="6">
    <location>
        <begin position="127"/>
        <end position="147"/>
    </location>
</feature>
<feature type="region of interest" description="Disordered" evidence="5">
    <location>
        <begin position="643"/>
        <end position="685"/>
    </location>
</feature>
<evidence type="ECO:0000256" key="3">
    <source>
        <dbReference type="ARBA" id="ARBA00022989"/>
    </source>
</evidence>
<dbReference type="OrthoDB" id="6770063at2759"/>
<feature type="compositionally biased region" description="Basic and acidic residues" evidence="5">
    <location>
        <begin position="675"/>
        <end position="685"/>
    </location>
</feature>
<feature type="region of interest" description="Disordered" evidence="5">
    <location>
        <begin position="47"/>
        <end position="73"/>
    </location>
</feature>
<keyword evidence="3 6" id="KW-1133">Transmembrane helix</keyword>
<evidence type="ECO:0000256" key="6">
    <source>
        <dbReference type="SAM" id="Phobius"/>
    </source>
</evidence>
<feature type="transmembrane region" description="Helical" evidence="6">
    <location>
        <begin position="247"/>
        <end position="265"/>
    </location>
</feature>
<feature type="transmembrane region" description="Helical" evidence="6">
    <location>
        <begin position="472"/>
        <end position="494"/>
    </location>
</feature>
<sequence>MAVLLFRYIRGKIQEKKSRTAEDGHLVPEIALQEQGSSQAVEQLHAQQESQNTSSTTPVRGSTGTALTPEQVEENTRLKAEASRIRSYRWKMIFGLLLPNFLAAVDLTIVAPAVPEISSHFNRLSGSFNWIVAAYTLTFTTFVPTSGQIADIYGRHSAIQFHIFFIMIGSVFCAAAVTWGMMLFGRALQGLGAAGIMNLTRIILSDNMSLADNAKNNTIFSLLAGISYAVGPVIGGYLTQVSWRYCFVLPICVAFIAHLIVWFIMRQDLVKGRAASAKRASSPRSGYIKGLLTFDWPGMVLFILGVGLVILAIMWGGTQYAWSSAAVIAPLVIGAIMSIAFFIHEYLLEPGRFSARMFPRQIAMIPATLFSKIETPLLMTINFATGVALVSAFYFISYYWQLAQGYSASKAGVQLLYYTPGLGVGAYTAMYLCNGWPRQTFYPLFGGSIIETIGLAMLAYSTSTRQTALVNAMLALAGVGTGLRFMPVVLHGAGMWPTRIPAMQSLLSFMIPFGETIGISLMGSVFTNKFNSYLKNIDPGSGKAPFAVNGPPNLNILNSLAAGPKLEVQEAAAKAVMWSFISILPFMGLSVLAAALLGNVWIGEAANKARNGKPGRPEVKGRAMHRSLLLAVITDNVKTWTQEVEEKKNGRTEEPEREDAEDLERRAESAISNARGREGRGQVWA</sequence>
<dbReference type="InterPro" id="IPR036259">
    <property type="entry name" value="MFS_trans_sf"/>
</dbReference>
<evidence type="ECO:0000256" key="5">
    <source>
        <dbReference type="SAM" id="MobiDB-lite"/>
    </source>
</evidence>
<dbReference type="GO" id="GO:0005886">
    <property type="term" value="C:plasma membrane"/>
    <property type="evidence" value="ECO:0007669"/>
    <property type="project" value="TreeGrafter"/>
</dbReference>
<feature type="compositionally biased region" description="Basic and acidic residues" evidence="5">
    <location>
        <begin position="644"/>
        <end position="654"/>
    </location>
</feature>
<dbReference type="InterPro" id="IPR011701">
    <property type="entry name" value="MFS"/>
</dbReference>
<evidence type="ECO:0000256" key="4">
    <source>
        <dbReference type="ARBA" id="ARBA00023136"/>
    </source>
</evidence>
<feature type="transmembrane region" description="Helical" evidence="6">
    <location>
        <begin position="415"/>
        <end position="433"/>
    </location>
</feature>